<name>A0A7R9ZM98_9STRA</name>
<accession>A0A7R9ZM98</accession>
<proteinExistence type="predicted"/>
<evidence type="ECO:0000313" key="1">
    <source>
        <dbReference type="EMBL" id="CAD8333540.1"/>
    </source>
</evidence>
<feature type="non-terminal residue" evidence="1">
    <location>
        <position position="1"/>
    </location>
</feature>
<reference evidence="1" key="1">
    <citation type="submission" date="2021-01" db="EMBL/GenBank/DDBJ databases">
        <authorList>
            <person name="Corre E."/>
            <person name="Pelletier E."/>
            <person name="Niang G."/>
            <person name="Scheremetjew M."/>
            <person name="Finn R."/>
            <person name="Kale V."/>
            <person name="Holt S."/>
            <person name="Cochrane G."/>
            <person name="Meng A."/>
            <person name="Brown T."/>
            <person name="Cohen L."/>
        </authorList>
    </citation>
    <scope>NUCLEOTIDE SEQUENCE</scope>
    <source>
        <strain evidence="1">CCMP3328</strain>
    </source>
</reference>
<dbReference type="AlphaFoldDB" id="A0A7R9ZM98"/>
<dbReference type="EMBL" id="HBEF01008991">
    <property type="protein sequence ID" value="CAD8333540.1"/>
    <property type="molecule type" value="Transcribed_RNA"/>
</dbReference>
<protein>
    <submittedName>
        <fullName evidence="1">Uncharacterized protein</fullName>
    </submittedName>
</protein>
<organism evidence="1">
    <name type="scientific">Craspedostauros australis</name>
    <dbReference type="NCBI Taxonomy" id="1486917"/>
    <lineage>
        <taxon>Eukaryota</taxon>
        <taxon>Sar</taxon>
        <taxon>Stramenopiles</taxon>
        <taxon>Ochrophyta</taxon>
        <taxon>Bacillariophyta</taxon>
        <taxon>Bacillariophyceae</taxon>
        <taxon>Bacillariophycidae</taxon>
        <taxon>Naviculales</taxon>
        <taxon>Naviculaceae</taxon>
        <taxon>Craspedostauros</taxon>
    </lineage>
</organism>
<sequence length="125" mass="14522">VWRTWHIARIATQHKHRENNDHDGHLRSRHRHVFTRRVVPWCVVSCFWLFHDMCPTQLTCALFLLRCLRVAPLRLFVVAEESSGMPDYVVSVVALRRWVIGGSGCASYDPSGAADQSIQYNRVHR</sequence>
<gene>
    <name evidence="1" type="ORF">CAUS1442_LOCUS5642</name>
</gene>